<reference evidence="1" key="1">
    <citation type="journal article" date="2015" name="Proc. Natl. Acad. Sci. U.S.A.">
        <title>Networks of energetic and metabolic interactions define dynamics in microbial communities.</title>
        <authorList>
            <person name="Embree M."/>
            <person name="Liu J.K."/>
            <person name="Al-Bassam M.M."/>
            <person name="Zengler K."/>
        </authorList>
    </citation>
    <scope>NUCLEOTIDE SEQUENCE</scope>
</reference>
<name>A0A0W8FBX5_9ZZZZ</name>
<comment type="caution">
    <text evidence="1">The sequence shown here is derived from an EMBL/GenBank/DDBJ whole genome shotgun (WGS) entry which is preliminary data.</text>
</comment>
<organism evidence="1">
    <name type="scientific">hydrocarbon metagenome</name>
    <dbReference type="NCBI Taxonomy" id="938273"/>
    <lineage>
        <taxon>unclassified sequences</taxon>
        <taxon>metagenomes</taxon>
        <taxon>ecological metagenomes</taxon>
    </lineage>
</organism>
<evidence type="ECO:0000313" key="1">
    <source>
        <dbReference type="EMBL" id="KUG18376.1"/>
    </source>
</evidence>
<accession>A0A0W8FBX5</accession>
<dbReference type="AlphaFoldDB" id="A0A0W8FBX5"/>
<gene>
    <name evidence="1" type="ORF">ASZ90_011926</name>
</gene>
<proteinExistence type="predicted"/>
<dbReference type="EMBL" id="LNQE01001386">
    <property type="protein sequence ID" value="KUG18376.1"/>
    <property type="molecule type" value="Genomic_DNA"/>
</dbReference>
<protein>
    <submittedName>
        <fullName evidence="1">Uncharacterized protein</fullName>
    </submittedName>
</protein>
<sequence length="147" mass="15803">MDNAGLMRHIILVLIALIALVGLMPGGMSKDPAPFDNGEINEAGDESLLTTPSIAAFLNDSWAPTPFVAPLASAPLYAKKSFNNNTTNTTYAILDFLQNDTNNATNTSLATYMVEGGNIYQFLKDDWNPSTPVEVVKGTPYTKGKMS</sequence>